<sequence>MSIQTDDLPVSLSQQLYESYVDDAAGYVDDGLYTLEELEVPGELAEDYGIGRERFIDDVRQWAAEDYTEDDPDNDEAIRQTGRIDWKALYREFGFHVIDGAGNHAVPSTPLVEAVAVSEQGIAGDARAHVSRAVEAGQLEPVRTVGENGKPTLRGYRCPGVHLE</sequence>
<protein>
    <submittedName>
        <fullName evidence="1">Uncharacterized protein</fullName>
    </submittedName>
</protein>
<reference evidence="1" key="1">
    <citation type="journal article" date="2010" name="Environ. Microbiol.">
        <title>The metavirome of a hypersaline environment.</title>
        <authorList>
            <person name="Santos F."/>
            <person name="Yarza P."/>
            <person name="Parro V."/>
            <person name="Briones C."/>
            <person name="Anton J."/>
        </authorList>
    </citation>
    <scope>NUCLEOTIDE SEQUENCE</scope>
</reference>
<name>D5L2A7_9VIRU</name>
<dbReference type="EMBL" id="GU735142">
    <property type="protein sequence ID" value="ADE29166.1"/>
    <property type="molecule type" value="Genomic_DNA"/>
</dbReference>
<proteinExistence type="predicted"/>
<organism evidence="1">
    <name type="scientific">uncultured virus</name>
    <dbReference type="NCBI Taxonomy" id="340016"/>
    <lineage>
        <taxon>Viruses</taxon>
        <taxon>environmental samples</taxon>
    </lineage>
</organism>
<evidence type="ECO:0000313" key="1">
    <source>
        <dbReference type="EMBL" id="ADE29166.1"/>
    </source>
</evidence>
<accession>D5L2A7</accession>